<evidence type="ECO:0000256" key="2">
    <source>
        <dbReference type="SAM" id="MobiDB-lite"/>
    </source>
</evidence>
<evidence type="ECO:0000313" key="4">
    <source>
        <dbReference type="Proteomes" id="UP001432322"/>
    </source>
</evidence>
<feature type="non-terminal residue" evidence="3">
    <location>
        <position position="1"/>
    </location>
</feature>
<feature type="compositionally biased region" description="Acidic residues" evidence="2">
    <location>
        <begin position="374"/>
        <end position="422"/>
    </location>
</feature>
<comment type="caution">
    <text evidence="3">The sequence shown here is derived from an EMBL/GenBank/DDBJ whole genome shotgun (WGS) entry which is preliminary data.</text>
</comment>
<feature type="region of interest" description="Disordered" evidence="2">
    <location>
        <begin position="1"/>
        <end position="49"/>
    </location>
</feature>
<dbReference type="GO" id="GO:0051015">
    <property type="term" value="F:actin filament binding"/>
    <property type="evidence" value="ECO:0007669"/>
    <property type="project" value="TreeGrafter"/>
</dbReference>
<protein>
    <recommendedName>
        <fullName evidence="5">Calponin</fullName>
    </recommendedName>
</protein>
<gene>
    <name evidence="3" type="ORF">PFISCL1PPCAC_22696</name>
</gene>
<sequence>DVRGLRRGDGIPDSMKLRPLFCPREGENQPPSITPVDSTSIKMSDNGYEDAPRKKWTLEQLKGGHSFLSMQSGTNKYETQRGMTALGMPRLNITKDKKLGYIDPDRRSENVLRTQCGTNQYASQKGETPIGANRMQVPKIAYKKEWETVLDKEGEKILPKQCGDFGYASQAGEVSMGGHRNQVPQIRGRLPHDRRTHGILCYQSGTNLFASQQGMGAPPGVGAVRQATTEIEYSGFSEDLSRKGTEYTPWYSGQNKFATQRGSGGFLKVRDVLPHVSGGKDIDPDVKQRSEGIVPLQSGTNKLATQRGMTGFGTPRNTSMRAGWKKEWVEEYESALRDWEENRPPGSASSADPFTRKKMDEKLEEAIKANKVEEEPEAEAEAEAEEPEEAAEEPAAEEAAEEAEEEEEEEEEDEEEEEEEEE</sequence>
<dbReference type="PROSITE" id="PS01052">
    <property type="entry name" value="CALPONIN_1"/>
    <property type="match status" value="1"/>
</dbReference>
<comment type="similarity">
    <text evidence="1">Belongs to the calponin family.</text>
</comment>
<dbReference type="Proteomes" id="UP001432322">
    <property type="component" value="Unassembled WGS sequence"/>
</dbReference>
<feature type="non-terminal residue" evidence="3">
    <location>
        <position position="422"/>
    </location>
</feature>
<accession>A0AAV5WH67</accession>
<keyword evidence="4" id="KW-1185">Reference proteome</keyword>
<dbReference type="GO" id="GO:0007015">
    <property type="term" value="P:actin filament organization"/>
    <property type="evidence" value="ECO:0007669"/>
    <property type="project" value="TreeGrafter"/>
</dbReference>
<dbReference type="AlphaFoldDB" id="A0AAV5WH67"/>
<name>A0AAV5WH67_9BILA</name>
<feature type="compositionally biased region" description="Basic and acidic residues" evidence="2">
    <location>
        <begin position="1"/>
        <end position="10"/>
    </location>
</feature>
<dbReference type="PROSITE" id="PS51122">
    <property type="entry name" value="CALPONIN_2"/>
    <property type="match status" value="3"/>
</dbReference>
<dbReference type="PANTHER" id="PTHR47385:SF8">
    <property type="entry name" value="PROTEIN CBG16761"/>
    <property type="match status" value="1"/>
</dbReference>
<dbReference type="GO" id="GO:0015629">
    <property type="term" value="C:actin cytoskeleton"/>
    <property type="evidence" value="ECO:0007669"/>
    <property type="project" value="TreeGrafter"/>
</dbReference>
<dbReference type="InterPro" id="IPR000557">
    <property type="entry name" value="Calponin_repeat"/>
</dbReference>
<evidence type="ECO:0008006" key="5">
    <source>
        <dbReference type="Google" id="ProtNLM"/>
    </source>
</evidence>
<evidence type="ECO:0000313" key="3">
    <source>
        <dbReference type="EMBL" id="GMT31399.1"/>
    </source>
</evidence>
<feature type="compositionally biased region" description="Basic and acidic residues" evidence="2">
    <location>
        <begin position="354"/>
        <end position="373"/>
    </location>
</feature>
<feature type="region of interest" description="Disordered" evidence="2">
    <location>
        <begin position="336"/>
        <end position="422"/>
    </location>
</feature>
<proteinExistence type="inferred from homology"/>
<feature type="compositionally biased region" description="Polar residues" evidence="2">
    <location>
        <begin position="29"/>
        <end position="43"/>
    </location>
</feature>
<dbReference type="Pfam" id="PF00402">
    <property type="entry name" value="Calponin"/>
    <property type="match status" value="3"/>
</dbReference>
<dbReference type="PANTHER" id="PTHR47385">
    <property type="entry name" value="CALPONIN"/>
    <property type="match status" value="1"/>
</dbReference>
<organism evidence="3 4">
    <name type="scientific">Pristionchus fissidentatus</name>
    <dbReference type="NCBI Taxonomy" id="1538716"/>
    <lineage>
        <taxon>Eukaryota</taxon>
        <taxon>Metazoa</taxon>
        <taxon>Ecdysozoa</taxon>
        <taxon>Nematoda</taxon>
        <taxon>Chromadorea</taxon>
        <taxon>Rhabditida</taxon>
        <taxon>Rhabditina</taxon>
        <taxon>Diplogasteromorpha</taxon>
        <taxon>Diplogasteroidea</taxon>
        <taxon>Neodiplogasteridae</taxon>
        <taxon>Pristionchus</taxon>
    </lineage>
</organism>
<evidence type="ECO:0000256" key="1">
    <source>
        <dbReference type="ARBA" id="ARBA00009631"/>
    </source>
</evidence>
<dbReference type="EMBL" id="BTSY01000006">
    <property type="protein sequence ID" value="GMT31399.1"/>
    <property type="molecule type" value="Genomic_DNA"/>
</dbReference>
<reference evidence="3" key="1">
    <citation type="submission" date="2023-10" db="EMBL/GenBank/DDBJ databases">
        <title>Genome assembly of Pristionchus species.</title>
        <authorList>
            <person name="Yoshida K."/>
            <person name="Sommer R.J."/>
        </authorList>
    </citation>
    <scope>NUCLEOTIDE SEQUENCE</scope>
    <source>
        <strain evidence="3">RS5133</strain>
    </source>
</reference>
<dbReference type="InterPro" id="IPR050606">
    <property type="entry name" value="Calponin-like"/>
</dbReference>